<dbReference type="Proteomes" id="UP000541969">
    <property type="component" value="Unassembled WGS sequence"/>
</dbReference>
<keyword evidence="3 6" id="KW-0285">Flavoprotein</keyword>
<feature type="binding site" evidence="5">
    <location>
        <position position="215"/>
    </location>
    <ligand>
        <name>FAD</name>
        <dbReference type="ChEBI" id="CHEBI:57692"/>
    </ligand>
</feature>
<dbReference type="AlphaFoldDB" id="A0A853C9Q8"/>
<dbReference type="GO" id="GO:0050660">
    <property type="term" value="F:flavin adenine dinucleotide binding"/>
    <property type="evidence" value="ECO:0007669"/>
    <property type="project" value="InterPro"/>
</dbReference>
<protein>
    <submittedName>
        <fullName evidence="8">Choline dehydrogenase</fullName>
        <ecNumber evidence="8">1.1.99.1</ecNumber>
    </submittedName>
</protein>
<keyword evidence="8" id="KW-0560">Oxidoreductase</keyword>
<accession>A0A853C9Q8</accession>
<dbReference type="PANTHER" id="PTHR11552">
    <property type="entry name" value="GLUCOSE-METHANOL-CHOLINE GMC OXIDOREDUCTASE"/>
    <property type="match status" value="1"/>
</dbReference>
<evidence type="ECO:0000256" key="4">
    <source>
        <dbReference type="ARBA" id="ARBA00022827"/>
    </source>
</evidence>
<evidence type="ECO:0000259" key="7">
    <source>
        <dbReference type="PROSITE" id="PS00623"/>
    </source>
</evidence>
<organism evidence="8 9">
    <name type="scientific">Petropleomorpha daqingensis</name>
    <dbReference type="NCBI Taxonomy" id="2026353"/>
    <lineage>
        <taxon>Bacteria</taxon>
        <taxon>Bacillati</taxon>
        <taxon>Actinomycetota</taxon>
        <taxon>Actinomycetes</taxon>
        <taxon>Geodermatophilales</taxon>
        <taxon>Geodermatophilaceae</taxon>
        <taxon>Petropleomorpha</taxon>
    </lineage>
</organism>
<dbReference type="EMBL" id="JACBZT010000001">
    <property type="protein sequence ID" value="NYJ03746.1"/>
    <property type="molecule type" value="Genomic_DNA"/>
</dbReference>
<evidence type="ECO:0000256" key="1">
    <source>
        <dbReference type="ARBA" id="ARBA00001974"/>
    </source>
</evidence>
<evidence type="ECO:0000313" key="8">
    <source>
        <dbReference type="EMBL" id="NYJ03746.1"/>
    </source>
</evidence>
<dbReference type="PROSITE" id="PS00623">
    <property type="entry name" value="GMC_OXRED_1"/>
    <property type="match status" value="1"/>
</dbReference>
<evidence type="ECO:0000256" key="3">
    <source>
        <dbReference type="ARBA" id="ARBA00022630"/>
    </source>
</evidence>
<evidence type="ECO:0000256" key="6">
    <source>
        <dbReference type="RuleBase" id="RU003968"/>
    </source>
</evidence>
<dbReference type="Pfam" id="PF00732">
    <property type="entry name" value="GMC_oxred_N"/>
    <property type="match status" value="1"/>
</dbReference>
<evidence type="ECO:0000313" key="9">
    <source>
        <dbReference type="Proteomes" id="UP000541969"/>
    </source>
</evidence>
<evidence type="ECO:0000256" key="2">
    <source>
        <dbReference type="ARBA" id="ARBA00010790"/>
    </source>
</evidence>
<keyword evidence="4 5" id="KW-0274">FAD</keyword>
<sequence>MSGYDVIIVGGGSAGCVLAARLSEAGDRTVLLLEAGPDYRAADLPAHLADGTRGADASGHDWAVPGRTGGRALRLPRGKVIGGSGAVNAAFALRGSPHDYDGWGIPGWSFADVLPDFVAVETDLDFGDRAWHGDGGPVPIRRYAGPELSPVAEALLGGLQRAGLRAVPDHNAPYACGAGPTPVNCVGGRRMSTALTHLEPARDRRGLTVRGNCAVDEVVVRNGRAVGVRIGADVVGAGEVVVSAGAYHSPALLRRSGLRHPGIGAGLVDHPAIAVDLPYAGPPCDQPVFQVAATLHSSLSDPATEAPDLQLFGGGPLPTGPGTAVFFLAAALLRPRSRGRVADEVDLGYFTHPDDLPRLVEGFRLAERVAADPAVRELSGGQVLTPRLDDADVGAWIEAGAWTYHHPVGTCAMGVVVDPECRVPDVAGLSVVDASVLPDIPSANTNLPTIMAAEHALRLRGDVAPAQARVTTPASRPNAASNRV</sequence>
<dbReference type="SUPFAM" id="SSF54373">
    <property type="entry name" value="FAD-linked reductases, C-terminal domain"/>
    <property type="match status" value="1"/>
</dbReference>
<evidence type="ECO:0000256" key="5">
    <source>
        <dbReference type="PIRSR" id="PIRSR000137-2"/>
    </source>
</evidence>
<gene>
    <name evidence="8" type="ORF">GGQ55_000024</name>
</gene>
<dbReference type="Gene3D" id="3.30.410.40">
    <property type="match status" value="1"/>
</dbReference>
<dbReference type="InterPro" id="IPR036188">
    <property type="entry name" value="FAD/NAD-bd_sf"/>
</dbReference>
<feature type="binding site" evidence="5">
    <location>
        <position position="80"/>
    </location>
    <ligand>
        <name>FAD</name>
        <dbReference type="ChEBI" id="CHEBI:57692"/>
    </ligand>
</feature>
<dbReference type="Gene3D" id="3.50.50.60">
    <property type="entry name" value="FAD/NAD(P)-binding domain"/>
    <property type="match status" value="1"/>
</dbReference>
<dbReference type="EC" id="1.1.99.1" evidence="8"/>
<dbReference type="InterPro" id="IPR007867">
    <property type="entry name" value="GMC_OxRtase_C"/>
</dbReference>
<feature type="domain" description="Glucose-methanol-choline oxidoreductase N-terminal" evidence="7">
    <location>
        <begin position="78"/>
        <end position="101"/>
    </location>
</feature>
<dbReference type="SUPFAM" id="SSF51905">
    <property type="entry name" value="FAD/NAD(P)-binding domain"/>
    <property type="match status" value="1"/>
</dbReference>
<dbReference type="RefSeq" id="WP_179714546.1">
    <property type="nucleotide sequence ID" value="NZ_JACBZT010000001.1"/>
</dbReference>
<reference evidence="8 9" key="1">
    <citation type="submission" date="2020-07" db="EMBL/GenBank/DDBJ databases">
        <title>Sequencing the genomes of 1000 actinobacteria strains.</title>
        <authorList>
            <person name="Klenk H.-P."/>
        </authorList>
    </citation>
    <scope>NUCLEOTIDE SEQUENCE [LARGE SCALE GENOMIC DNA]</scope>
    <source>
        <strain evidence="8 9">DSM 104001</strain>
    </source>
</reference>
<dbReference type="Pfam" id="PF05199">
    <property type="entry name" value="GMC_oxred_C"/>
    <property type="match status" value="1"/>
</dbReference>
<name>A0A853C9Q8_9ACTN</name>
<comment type="cofactor">
    <cofactor evidence="1 5">
        <name>FAD</name>
        <dbReference type="ChEBI" id="CHEBI:57692"/>
    </cofactor>
</comment>
<proteinExistence type="inferred from homology"/>
<dbReference type="PIRSF" id="PIRSF000137">
    <property type="entry name" value="Alcohol_oxidase"/>
    <property type="match status" value="1"/>
</dbReference>
<feature type="binding site" evidence="5">
    <location>
        <position position="404"/>
    </location>
    <ligand>
        <name>substrate</name>
    </ligand>
</feature>
<dbReference type="GO" id="GO:0008812">
    <property type="term" value="F:choline dehydrogenase activity"/>
    <property type="evidence" value="ECO:0007669"/>
    <property type="project" value="UniProtKB-EC"/>
</dbReference>
<dbReference type="InterPro" id="IPR000172">
    <property type="entry name" value="GMC_OxRdtase_N"/>
</dbReference>
<keyword evidence="9" id="KW-1185">Reference proteome</keyword>
<dbReference type="PANTHER" id="PTHR11552:SF147">
    <property type="entry name" value="CHOLINE DEHYDROGENASE, MITOCHONDRIAL"/>
    <property type="match status" value="1"/>
</dbReference>
<comment type="similarity">
    <text evidence="2 6">Belongs to the GMC oxidoreductase family.</text>
</comment>
<dbReference type="InterPro" id="IPR012132">
    <property type="entry name" value="GMC_OxRdtase"/>
</dbReference>
<comment type="caution">
    <text evidence="8">The sequence shown here is derived from an EMBL/GenBank/DDBJ whole genome shotgun (WGS) entry which is preliminary data.</text>
</comment>